<gene>
    <name evidence="2" type="ORF">IHQ68_06620</name>
</gene>
<dbReference type="InterPro" id="IPR038078">
    <property type="entry name" value="PhoU-like_sf"/>
</dbReference>
<comment type="similarity">
    <text evidence="1">Belongs to the UPF0111 family.</text>
</comment>
<reference evidence="2" key="1">
    <citation type="submission" date="2020-10" db="EMBL/GenBank/DDBJ databases">
        <authorList>
            <person name="Abbas A."/>
            <person name="Razzaq R."/>
            <person name="Waqas M."/>
            <person name="Abbas N."/>
            <person name="Nielsen T.K."/>
            <person name="Hansen L.H."/>
            <person name="Hussain S."/>
            <person name="Shahid M."/>
        </authorList>
    </citation>
    <scope>NUCLEOTIDE SEQUENCE</scope>
    <source>
        <strain evidence="2">S14</strain>
    </source>
</reference>
<dbReference type="InterPro" id="IPR052912">
    <property type="entry name" value="UPF0111_domain"/>
</dbReference>
<accession>A0ABU1DEB6</accession>
<evidence type="ECO:0000313" key="3">
    <source>
        <dbReference type="Proteomes" id="UP001181622"/>
    </source>
</evidence>
<comment type="caution">
    <text evidence="2">The sequence shown here is derived from an EMBL/GenBank/DDBJ whole genome shotgun (WGS) entry which is preliminary data.</text>
</comment>
<dbReference type="RefSeq" id="WP_309390042.1">
    <property type="nucleotide sequence ID" value="NZ_JADBEO010000010.1"/>
</dbReference>
<dbReference type="Gene3D" id="1.20.58.220">
    <property type="entry name" value="Phosphate transport system protein phou homolog 2, domain 2"/>
    <property type="match status" value="1"/>
</dbReference>
<sequence>MLGIFRRLMPREDSFFELFSRHSETLVAGAGSLRALLEGGDAVPKHCAEIVRQEDLADDIAREVLLAVNRSFITPFDRSDITGLIQAMDDAIDQMNQTVKAVTLYELRTFDPLMREMGDTVVEAAQLTRQAIPLLSAVGKNAEALGRLTEQIVKVEGRSDDLHDQGVKQLFREVGRSDPMAYIIGREIYGDLEDVVDKFEDVANTISAIVVENV</sequence>
<dbReference type="EMBL" id="JADBEO010000010">
    <property type="protein sequence ID" value="MDR4306290.1"/>
    <property type="molecule type" value="Genomic_DNA"/>
</dbReference>
<keyword evidence="3" id="KW-1185">Reference proteome</keyword>
<protein>
    <submittedName>
        <fullName evidence="2">DUF47 domain-containing protein</fullName>
    </submittedName>
</protein>
<evidence type="ECO:0000256" key="1">
    <source>
        <dbReference type="ARBA" id="ARBA00008591"/>
    </source>
</evidence>
<dbReference type="PANTHER" id="PTHR37298">
    <property type="entry name" value="UPF0111 PROTEIN YKAA"/>
    <property type="match status" value="1"/>
</dbReference>
<dbReference type="Pfam" id="PF01865">
    <property type="entry name" value="PhoU_div"/>
    <property type="match status" value="1"/>
</dbReference>
<proteinExistence type="inferred from homology"/>
<evidence type="ECO:0000313" key="2">
    <source>
        <dbReference type="EMBL" id="MDR4306290.1"/>
    </source>
</evidence>
<dbReference type="Proteomes" id="UP001181622">
    <property type="component" value="Unassembled WGS sequence"/>
</dbReference>
<organism evidence="2 3">
    <name type="scientific">Chelatococcus sambhunathii</name>
    <dbReference type="NCBI Taxonomy" id="363953"/>
    <lineage>
        <taxon>Bacteria</taxon>
        <taxon>Pseudomonadati</taxon>
        <taxon>Pseudomonadota</taxon>
        <taxon>Alphaproteobacteria</taxon>
        <taxon>Hyphomicrobiales</taxon>
        <taxon>Chelatococcaceae</taxon>
        <taxon>Chelatococcus</taxon>
    </lineage>
</organism>
<dbReference type="PANTHER" id="PTHR37298:SF1">
    <property type="entry name" value="UPF0111 PROTEIN YKAA"/>
    <property type="match status" value="1"/>
</dbReference>
<dbReference type="InterPro" id="IPR018445">
    <property type="entry name" value="Put_Phosphate_transp_reg"/>
</dbReference>
<name>A0ABU1DEB6_9HYPH</name>